<gene>
    <name evidence="2" type="ORF">LA76x_1310</name>
</gene>
<dbReference type="KEGG" id="lab:LA76x_1310"/>
<sequence length="97" mass="11215">MASPKRRLDVCAGRPYTTGNGEEKKHWINVGRLTEWDDGGLSIELHATPTGSWFDGRLYCFEPKRDGEQRTERQARPQRREAPPSKKDDFAEDDIPW</sequence>
<feature type="compositionally biased region" description="Basic and acidic residues" evidence="1">
    <location>
        <begin position="65"/>
        <end position="89"/>
    </location>
</feature>
<feature type="region of interest" description="Disordered" evidence="1">
    <location>
        <begin position="1"/>
        <end position="22"/>
    </location>
</feature>
<dbReference type="STRING" id="84531.LA76x_1310"/>
<name>A0A0S2F7H3_LYSAN</name>
<dbReference type="PATRIC" id="fig|84531.8.peg.1336"/>
<feature type="region of interest" description="Disordered" evidence="1">
    <location>
        <begin position="65"/>
        <end position="97"/>
    </location>
</feature>
<evidence type="ECO:0000256" key="1">
    <source>
        <dbReference type="SAM" id="MobiDB-lite"/>
    </source>
</evidence>
<dbReference type="AlphaFoldDB" id="A0A0S2F7H3"/>
<dbReference type="RefSeq" id="WP_057917048.1">
    <property type="nucleotide sequence ID" value="NZ_CP011129.1"/>
</dbReference>
<dbReference type="Proteomes" id="UP000060787">
    <property type="component" value="Chromosome"/>
</dbReference>
<reference evidence="2 3" key="1">
    <citation type="journal article" date="2015" name="BMC Genomics">
        <title>Comparative genomics and metabolic profiling of the genus Lysobacter.</title>
        <authorList>
            <person name="de Bruijn I."/>
            <person name="Cheng X."/>
            <person name="de Jager V."/>
            <person name="Exposito R.G."/>
            <person name="Watrous J."/>
            <person name="Patel N."/>
            <person name="Postma J."/>
            <person name="Dorrestein P.C."/>
            <person name="Kobayashi D."/>
            <person name="Raaijmakers J.M."/>
        </authorList>
    </citation>
    <scope>NUCLEOTIDE SEQUENCE [LARGE SCALE GENOMIC DNA]</scope>
    <source>
        <strain evidence="2 3">76</strain>
    </source>
</reference>
<protein>
    <submittedName>
        <fullName evidence="2">Uncharacterized protein</fullName>
    </submittedName>
</protein>
<keyword evidence="3" id="KW-1185">Reference proteome</keyword>
<evidence type="ECO:0000313" key="2">
    <source>
        <dbReference type="EMBL" id="ALN79467.1"/>
    </source>
</evidence>
<accession>A0A0S2F7H3</accession>
<evidence type="ECO:0000313" key="3">
    <source>
        <dbReference type="Proteomes" id="UP000060787"/>
    </source>
</evidence>
<proteinExistence type="predicted"/>
<organism evidence="2 3">
    <name type="scientific">Lysobacter antibioticus</name>
    <dbReference type="NCBI Taxonomy" id="84531"/>
    <lineage>
        <taxon>Bacteria</taxon>
        <taxon>Pseudomonadati</taxon>
        <taxon>Pseudomonadota</taxon>
        <taxon>Gammaproteobacteria</taxon>
        <taxon>Lysobacterales</taxon>
        <taxon>Lysobacteraceae</taxon>
        <taxon>Lysobacter</taxon>
    </lineage>
</organism>
<dbReference type="EMBL" id="CP011129">
    <property type="protein sequence ID" value="ALN79467.1"/>
    <property type="molecule type" value="Genomic_DNA"/>
</dbReference>